<dbReference type="InterPro" id="IPR036188">
    <property type="entry name" value="FAD/NAD-bd_sf"/>
</dbReference>
<evidence type="ECO:0000259" key="2">
    <source>
        <dbReference type="Pfam" id="PF01266"/>
    </source>
</evidence>
<evidence type="ECO:0000256" key="1">
    <source>
        <dbReference type="ARBA" id="ARBA00023002"/>
    </source>
</evidence>
<name>A0A6S6QV05_9HYPH</name>
<evidence type="ECO:0000313" key="4">
    <source>
        <dbReference type="Proteomes" id="UP000515317"/>
    </source>
</evidence>
<accession>A0A6S6QV05</accession>
<evidence type="ECO:0000313" key="3">
    <source>
        <dbReference type="EMBL" id="BCJ90338.1"/>
    </source>
</evidence>
<dbReference type="Gene3D" id="3.50.50.60">
    <property type="entry name" value="FAD/NAD(P)-binding domain"/>
    <property type="match status" value="1"/>
</dbReference>
<dbReference type="EMBL" id="AP023361">
    <property type="protein sequence ID" value="BCJ90338.1"/>
    <property type="molecule type" value="Genomic_DNA"/>
</dbReference>
<keyword evidence="1" id="KW-0560">Oxidoreductase</keyword>
<organism evidence="3 4">
    <name type="scientific">Terrihabitans soli</name>
    <dbReference type="NCBI Taxonomy" id="708113"/>
    <lineage>
        <taxon>Bacteria</taxon>
        <taxon>Pseudomonadati</taxon>
        <taxon>Pseudomonadota</taxon>
        <taxon>Alphaproteobacteria</taxon>
        <taxon>Hyphomicrobiales</taxon>
        <taxon>Terrihabitans</taxon>
    </lineage>
</organism>
<dbReference type="GO" id="GO:0005737">
    <property type="term" value="C:cytoplasm"/>
    <property type="evidence" value="ECO:0007669"/>
    <property type="project" value="TreeGrafter"/>
</dbReference>
<feature type="domain" description="FAD dependent oxidoreductase" evidence="2">
    <location>
        <begin position="35"/>
        <end position="385"/>
    </location>
</feature>
<dbReference type="GO" id="GO:0016491">
    <property type="term" value="F:oxidoreductase activity"/>
    <property type="evidence" value="ECO:0007669"/>
    <property type="project" value="UniProtKB-KW"/>
</dbReference>
<sequence length="409" mass="44979">METEARDLRTGKTVWEARPLLSLPVQPLIKDIKTDVLIVGAGTSGAFMAEALTDAGLDVAVVDRRGPAEGATTASTALIEYEIDTPIIELAKKIGLAKAERAWKRSHLALTSLAARTRALGIDCAQTRRDNLYLAGNMLDAKGLEREWAARRAIGIETVLLSRKDVKERFGISRQAALLSFDDLSCDPRQLAVGYLDVAAKRGARLFSPVTVMDVKGSGKQLTVKTQEGPRILCRHIVFCTGYELPDHVPKRGHSIISTYAIATRQQRDNLWPGECFIWEASDPYLYIRTSPEGRVICGGEDEEFEDEAKRDARLDRKTAVLERKLKKLLPDLDTKAEFAWTGSFGTTATGLPTVDQIPKYPHRWFVLGFGGNGITYSRLGADIVRAALTGKRDPDADLYALGGPARTR</sequence>
<dbReference type="PANTHER" id="PTHR13847">
    <property type="entry name" value="SARCOSINE DEHYDROGENASE-RELATED"/>
    <property type="match status" value="1"/>
</dbReference>
<proteinExistence type="predicted"/>
<dbReference type="Gene3D" id="3.30.9.10">
    <property type="entry name" value="D-Amino Acid Oxidase, subunit A, domain 2"/>
    <property type="match status" value="1"/>
</dbReference>
<dbReference type="RefSeq" id="WP_222876971.1">
    <property type="nucleotide sequence ID" value="NZ_AP023361.1"/>
</dbReference>
<gene>
    <name evidence="3" type="ORF">IZ6_10730</name>
</gene>
<dbReference type="KEGG" id="tso:IZ6_10730"/>
<keyword evidence="4" id="KW-1185">Reference proteome</keyword>
<protein>
    <submittedName>
        <fullName evidence="3">FAD-dependent oxidoreductase</fullName>
    </submittedName>
</protein>
<reference evidence="3 4" key="1">
    <citation type="submission" date="2020-08" db="EMBL/GenBank/DDBJ databases">
        <title>Genome sequence of Rhizobiales bacterium strain IZ6.</title>
        <authorList>
            <person name="Nakai R."/>
            <person name="Naganuma T."/>
        </authorList>
    </citation>
    <scope>NUCLEOTIDE SEQUENCE [LARGE SCALE GENOMIC DNA]</scope>
    <source>
        <strain evidence="3 4">IZ6</strain>
    </source>
</reference>
<dbReference type="InterPro" id="IPR006076">
    <property type="entry name" value="FAD-dep_OxRdtase"/>
</dbReference>
<dbReference type="Pfam" id="PF01266">
    <property type="entry name" value="DAO"/>
    <property type="match status" value="1"/>
</dbReference>
<dbReference type="AlphaFoldDB" id="A0A6S6QV05"/>
<dbReference type="SUPFAM" id="SSF51905">
    <property type="entry name" value="FAD/NAD(P)-binding domain"/>
    <property type="match status" value="1"/>
</dbReference>
<dbReference type="Proteomes" id="UP000515317">
    <property type="component" value="Chromosome"/>
</dbReference>
<dbReference type="PANTHER" id="PTHR13847:SF201">
    <property type="entry name" value="PUTATIBE OXIDOREDUCTASE"/>
    <property type="match status" value="1"/>
</dbReference>